<feature type="region of interest" description="Disordered" evidence="1">
    <location>
        <begin position="1"/>
        <end position="69"/>
    </location>
</feature>
<feature type="compositionally biased region" description="Polar residues" evidence="1">
    <location>
        <begin position="1"/>
        <end position="14"/>
    </location>
</feature>
<feature type="compositionally biased region" description="Low complexity" evidence="1">
    <location>
        <begin position="19"/>
        <end position="37"/>
    </location>
</feature>
<feature type="compositionally biased region" description="Polar residues" evidence="1">
    <location>
        <begin position="38"/>
        <end position="60"/>
    </location>
</feature>
<gene>
    <name evidence="2" type="ORF">CONLIGDRAFT_637769</name>
</gene>
<dbReference type="AlphaFoldDB" id="A0A1J7J6E6"/>
<proteinExistence type="predicted"/>
<evidence type="ECO:0000256" key="1">
    <source>
        <dbReference type="SAM" id="MobiDB-lite"/>
    </source>
</evidence>
<name>A0A1J7J6E6_9PEZI</name>
<evidence type="ECO:0000313" key="2">
    <source>
        <dbReference type="EMBL" id="OIW23066.1"/>
    </source>
</evidence>
<organism evidence="2 3">
    <name type="scientific">Coniochaeta ligniaria NRRL 30616</name>
    <dbReference type="NCBI Taxonomy" id="1408157"/>
    <lineage>
        <taxon>Eukaryota</taxon>
        <taxon>Fungi</taxon>
        <taxon>Dikarya</taxon>
        <taxon>Ascomycota</taxon>
        <taxon>Pezizomycotina</taxon>
        <taxon>Sordariomycetes</taxon>
        <taxon>Sordariomycetidae</taxon>
        <taxon>Coniochaetales</taxon>
        <taxon>Coniochaetaceae</taxon>
        <taxon>Coniochaeta</taxon>
    </lineage>
</organism>
<evidence type="ECO:0000313" key="3">
    <source>
        <dbReference type="Proteomes" id="UP000182658"/>
    </source>
</evidence>
<keyword evidence="3" id="KW-1185">Reference proteome</keyword>
<accession>A0A1J7J6E6</accession>
<protein>
    <submittedName>
        <fullName evidence="2">Uncharacterized protein</fullName>
    </submittedName>
</protein>
<sequence length="69" mass="7081">MCNPNSPAHSSKPTSAGFALCPASSAPPASLPSSPTAVTSTKCQTPPLQGWIQQRTPTDGSSRKRDAQS</sequence>
<dbReference type="Proteomes" id="UP000182658">
    <property type="component" value="Unassembled WGS sequence"/>
</dbReference>
<dbReference type="InParanoid" id="A0A1J7J6E6"/>
<dbReference type="EMBL" id="KV875108">
    <property type="protein sequence ID" value="OIW23066.1"/>
    <property type="molecule type" value="Genomic_DNA"/>
</dbReference>
<reference evidence="2 3" key="1">
    <citation type="submission" date="2016-10" db="EMBL/GenBank/DDBJ databases">
        <title>Draft genome sequence of Coniochaeta ligniaria NRRL30616, a lignocellulolytic fungus for bioabatement of inhibitors in plant biomass hydrolysates.</title>
        <authorList>
            <consortium name="DOE Joint Genome Institute"/>
            <person name="Jimenez D.J."/>
            <person name="Hector R.E."/>
            <person name="Riley R."/>
            <person name="Sun H."/>
            <person name="Grigoriev I.V."/>
            <person name="Van Elsas J.D."/>
            <person name="Nichols N.N."/>
        </authorList>
    </citation>
    <scope>NUCLEOTIDE SEQUENCE [LARGE SCALE GENOMIC DNA]</scope>
    <source>
        <strain evidence="2 3">NRRL 30616</strain>
    </source>
</reference>